<name>A0ABT8YDA4_9SPHN</name>
<evidence type="ECO:0000256" key="3">
    <source>
        <dbReference type="ARBA" id="ARBA00023136"/>
    </source>
</evidence>
<sequence length="194" mass="20007">MLKFASLAALGLAGVAAPAFAQDASATNFTGLHLEGIAGWDRSQAYGGHKDGVLYGINGGYDIAAGSKLIAGIEGEVTDSSAKVCAGQGNAADPETCARAARDLYVGGRLGTVVGGKTLLYVKAGYTNGQYKATIDDGNSRTTLGKNNLDGVRVGAGAEYALSSNTFVKAEYRYSNYEQGVSRNQVLGGFGMRF</sequence>
<proteinExistence type="inferred from homology"/>
<dbReference type="Pfam" id="PF13505">
    <property type="entry name" value="OMP_b-brl"/>
    <property type="match status" value="1"/>
</dbReference>
<keyword evidence="8" id="KW-1185">Reference proteome</keyword>
<feature type="signal peptide" evidence="5">
    <location>
        <begin position="1"/>
        <end position="21"/>
    </location>
</feature>
<dbReference type="Proteomes" id="UP001169764">
    <property type="component" value="Unassembled WGS sequence"/>
</dbReference>
<evidence type="ECO:0000259" key="6">
    <source>
        <dbReference type="Pfam" id="PF13505"/>
    </source>
</evidence>
<dbReference type="Gene3D" id="2.40.160.20">
    <property type="match status" value="1"/>
</dbReference>
<evidence type="ECO:0000313" key="7">
    <source>
        <dbReference type="EMBL" id="MDO6415917.1"/>
    </source>
</evidence>
<evidence type="ECO:0000256" key="5">
    <source>
        <dbReference type="SAM" id="SignalP"/>
    </source>
</evidence>
<accession>A0ABT8YDA4</accession>
<comment type="subcellular location">
    <subcellularLocation>
        <location evidence="1">Membrane</location>
    </subcellularLocation>
</comment>
<reference evidence="7" key="1">
    <citation type="submission" date="2023-07" db="EMBL/GenBank/DDBJ databases">
        <authorList>
            <person name="Kim M."/>
        </authorList>
    </citation>
    <scope>NUCLEOTIDE SEQUENCE</scope>
    <source>
        <strain evidence="7">BIUV-7</strain>
    </source>
</reference>
<protein>
    <submittedName>
        <fullName evidence="7">Porin family protein</fullName>
    </submittedName>
</protein>
<dbReference type="RefSeq" id="WP_303544621.1">
    <property type="nucleotide sequence ID" value="NZ_JAUOTP010000008.1"/>
</dbReference>
<feature type="domain" description="Outer membrane protein beta-barrel" evidence="6">
    <location>
        <begin position="8"/>
        <end position="194"/>
    </location>
</feature>
<dbReference type="InterPro" id="IPR011250">
    <property type="entry name" value="OMP/PagP_B-barrel"/>
</dbReference>
<dbReference type="InterPro" id="IPR051692">
    <property type="entry name" value="OMP-like"/>
</dbReference>
<feature type="chain" id="PRO_5047532221" evidence="5">
    <location>
        <begin position="22"/>
        <end position="194"/>
    </location>
</feature>
<keyword evidence="2 5" id="KW-0732">Signal</keyword>
<dbReference type="PANTHER" id="PTHR34001:SF3">
    <property type="entry name" value="BLL7405 PROTEIN"/>
    <property type="match status" value="1"/>
</dbReference>
<evidence type="ECO:0000256" key="2">
    <source>
        <dbReference type="ARBA" id="ARBA00022729"/>
    </source>
</evidence>
<comment type="caution">
    <text evidence="7">The sequence shown here is derived from an EMBL/GenBank/DDBJ whole genome shotgun (WGS) entry which is preliminary data.</text>
</comment>
<evidence type="ECO:0000313" key="8">
    <source>
        <dbReference type="Proteomes" id="UP001169764"/>
    </source>
</evidence>
<dbReference type="PANTHER" id="PTHR34001">
    <property type="entry name" value="BLL7405 PROTEIN"/>
    <property type="match status" value="1"/>
</dbReference>
<organism evidence="7 8">
    <name type="scientific">Sphingomonas natans</name>
    <dbReference type="NCBI Taxonomy" id="3063330"/>
    <lineage>
        <taxon>Bacteria</taxon>
        <taxon>Pseudomonadati</taxon>
        <taxon>Pseudomonadota</taxon>
        <taxon>Alphaproteobacteria</taxon>
        <taxon>Sphingomonadales</taxon>
        <taxon>Sphingomonadaceae</taxon>
        <taxon>Sphingomonas</taxon>
    </lineage>
</organism>
<dbReference type="SUPFAM" id="SSF56925">
    <property type="entry name" value="OMPA-like"/>
    <property type="match status" value="1"/>
</dbReference>
<comment type="similarity">
    <text evidence="4">Belongs to the Omp25/RopB family.</text>
</comment>
<keyword evidence="3" id="KW-0472">Membrane</keyword>
<dbReference type="InterPro" id="IPR027385">
    <property type="entry name" value="Beta-barrel_OMP"/>
</dbReference>
<gene>
    <name evidence="7" type="ORF">Q4F19_16115</name>
</gene>
<evidence type="ECO:0000256" key="1">
    <source>
        <dbReference type="ARBA" id="ARBA00004370"/>
    </source>
</evidence>
<dbReference type="EMBL" id="JAUOTP010000008">
    <property type="protein sequence ID" value="MDO6415917.1"/>
    <property type="molecule type" value="Genomic_DNA"/>
</dbReference>
<evidence type="ECO:0000256" key="4">
    <source>
        <dbReference type="ARBA" id="ARBA00038306"/>
    </source>
</evidence>